<dbReference type="Proteomes" id="UP000267035">
    <property type="component" value="Unassembled WGS sequence"/>
</dbReference>
<dbReference type="GO" id="GO:0016301">
    <property type="term" value="F:kinase activity"/>
    <property type="evidence" value="ECO:0007669"/>
    <property type="project" value="UniProtKB-KW"/>
</dbReference>
<evidence type="ECO:0000256" key="1">
    <source>
        <dbReference type="SAM" id="MobiDB-lite"/>
    </source>
</evidence>
<dbReference type="EMBL" id="RDQL01000008">
    <property type="protein sequence ID" value="RMW99429.1"/>
    <property type="molecule type" value="Genomic_DNA"/>
</dbReference>
<feature type="transmembrane region" description="Helical" evidence="2">
    <location>
        <begin position="31"/>
        <end position="48"/>
    </location>
</feature>
<evidence type="ECO:0000313" key="3">
    <source>
        <dbReference type="EMBL" id="RMW99429.1"/>
    </source>
</evidence>
<name>A0A3M6Q8G8_9BURK</name>
<gene>
    <name evidence="3" type="ORF">EBQ25_07625</name>
</gene>
<dbReference type="RefSeq" id="WP_122254069.1">
    <property type="nucleotide sequence ID" value="NZ_RDQL01000008.1"/>
</dbReference>
<evidence type="ECO:0000256" key="2">
    <source>
        <dbReference type="SAM" id="Phobius"/>
    </source>
</evidence>
<organism evidence="3 4">
    <name type="scientific">Allofranklinella schreckenbergeri</name>
    <dbReference type="NCBI Taxonomy" id="1076744"/>
    <lineage>
        <taxon>Bacteria</taxon>
        <taxon>Pseudomonadati</taxon>
        <taxon>Pseudomonadota</taxon>
        <taxon>Betaproteobacteria</taxon>
        <taxon>Burkholderiales</taxon>
        <taxon>Comamonadaceae</taxon>
        <taxon>Allofranklinella</taxon>
    </lineage>
</organism>
<sequence length="150" mass="16089">MSAVARLKALLALIAAVLVMAVGYHNRGWAGFWMASGGVVFLALLYINRFLRVLRVASNAPKGMTSSAVMLNARLRRGMRLIDVVKLTRSLGQPQGALGGAVEVYRWADPGGAWVECQFTHGALSQWQLHRPPEPPADASGQPPEATASP</sequence>
<keyword evidence="2" id="KW-0472">Membrane</keyword>
<proteinExistence type="predicted"/>
<reference evidence="3 4" key="1">
    <citation type="submission" date="2018-10" db="EMBL/GenBank/DDBJ databases">
        <title>Comamonadaceae CDC group NO-1 genome sequencing and assembly.</title>
        <authorList>
            <person name="Bernier A.-M."/>
            <person name="Bernard K."/>
        </authorList>
    </citation>
    <scope>NUCLEOTIDE SEQUENCE [LARGE SCALE GENOMIC DNA]</scope>
    <source>
        <strain evidence="3 4">NML161473</strain>
    </source>
</reference>
<feature type="region of interest" description="Disordered" evidence="1">
    <location>
        <begin position="128"/>
        <end position="150"/>
    </location>
</feature>
<accession>A0A3M6Q8G8</accession>
<keyword evidence="2" id="KW-0812">Transmembrane</keyword>
<protein>
    <submittedName>
        <fullName evidence="3">Glycerate kinase</fullName>
    </submittedName>
</protein>
<keyword evidence="3" id="KW-0808">Transferase</keyword>
<evidence type="ECO:0000313" key="4">
    <source>
        <dbReference type="Proteomes" id="UP000267035"/>
    </source>
</evidence>
<comment type="caution">
    <text evidence="3">The sequence shown here is derived from an EMBL/GenBank/DDBJ whole genome shotgun (WGS) entry which is preliminary data.</text>
</comment>
<keyword evidence="3" id="KW-0418">Kinase</keyword>
<dbReference type="AlphaFoldDB" id="A0A3M6Q8G8"/>
<keyword evidence="4" id="KW-1185">Reference proteome</keyword>
<keyword evidence="2" id="KW-1133">Transmembrane helix</keyword>